<dbReference type="SUPFAM" id="SSF51197">
    <property type="entry name" value="Clavaminate synthase-like"/>
    <property type="match status" value="1"/>
</dbReference>
<dbReference type="PANTHER" id="PTHR34986">
    <property type="entry name" value="EVOLVED BETA-GALACTOSIDASE SUBUNIT BETA"/>
    <property type="match status" value="1"/>
</dbReference>
<comment type="caution">
    <text evidence="1">The sequence shown here is derived from an EMBL/GenBank/DDBJ whole genome shotgun (WGS) entry which is preliminary data.</text>
</comment>
<dbReference type="Pfam" id="PF04074">
    <property type="entry name" value="DUF386"/>
    <property type="match status" value="1"/>
</dbReference>
<organism evidence="1 2">
    <name type="scientific">Photobacterium sanctipauli</name>
    <dbReference type="NCBI Taxonomy" id="1342794"/>
    <lineage>
        <taxon>Bacteria</taxon>
        <taxon>Pseudomonadati</taxon>
        <taxon>Pseudomonadota</taxon>
        <taxon>Gammaproteobacteria</taxon>
        <taxon>Vibrionales</taxon>
        <taxon>Vibrionaceae</taxon>
        <taxon>Photobacterium</taxon>
    </lineage>
</organism>
<dbReference type="RefSeq" id="WP_036823802.1">
    <property type="nucleotide sequence ID" value="NZ_JGVO01000490.1"/>
</dbReference>
<dbReference type="EMBL" id="PYMA01000005">
    <property type="protein sequence ID" value="PSW19933.1"/>
    <property type="molecule type" value="Genomic_DNA"/>
</dbReference>
<gene>
    <name evidence="1" type="ORF">C9I98_10785</name>
</gene>
<name>A0A2T3NUJ5_9GAMM</name>
<proteinExistence type="predicted"/>
<dbReference type="Gene3D" id="2.60.120.370">
    <property type="entry name" value="YhcH/YjgK/YiaL"/>
    <property type="match status" value="1"/>
</dbReference>
<dbReference type="GO" id="GO:0005829">
    <property type="term" value="C:cytosol"/>
    <property type="evidence" value="ECO:0007669"/>
    <property type="project" value="TreeGrafter"/>
</dbReference>
<keyword evidence="2" id="KW-1185">Reference proteome</keyword>
<sequence>MLLANLDKPESYAYLPEALIACVEHLKSLDLENLELGRHEVDGDQVFINVMEFETGNPADKQAEVHKEYLDVQVLIKGEERIDFGLYSELNPVSKEYDDADDYYLVSKMNAQCTIDLEPRMFAIFFPEEPHKPGCFIFKPTLLKKAVMKVHKSLV</sequence>
<evidence type="ECO:0000313" key="1">
    <source>
        <dbReference type="EMBL" id="PSW19933.1"/>
    </source>
</evidence>
<dbReference type="Proteomes" id="UP000241771">
    <property type="component" value="Unassembled WGS sequence"/>
</dbReference>
<dbReference type="InterPro" id="IPR049827">
    <property type="entry name" value="NanQ"/>
</dbReference>
<dbReference type="NCBIfam" id="NF040884">
    <property type="entry name" value="acetylneur_anom"/>
    <property type="match status" value="1"/>
</dbReference>
<dbReference type="NCBIfam" id="TIGR00022">
    <property type="entry name" value="YhcH/YjgK/YiaL family protein"/>
    <property type="match status" value="1"/>
</dbReference>
<protein>
    <submittedName>
        <fullName evidence="1">YhcH/YjgK/YiaL family protein</fullName>
    </submittedName>
</protein>
<dbReference type="PANTHER" id="PTHR34986:SF5">
    <property type="entry name" value="N-ACETYLNEURAMINATE ANOMERASE NANQ"/>
    <property type="match status" value="1"/>
</dbReference>
<dbReference type="InterPro" id="IPR004375">
    <property type="entry name" value="NanQ/TabA/YiaL"/>
</dbReference>
<dbReference type="AlphaFoldDB" id="A0A2T3NUJ5"/>
<evidence type="ECO:0000313" key="2">
    <source>
        <dbReference type="Proteomes" id="UP000241771"/>
    </source>
</evidence>
<dbReference type="InterPro" id="IPR037012">
    <property type="entry name" value="NanQ/TabA/YiaL_sf"/>
</dbReference>
<accession>A0A2T3NUJ5</accession>
<dbReference type="OrthoDB" id="6196468at2"/>
<reference evidence="1 2" key="1">
    <citation type="submission" date="2018-01" db="EMBL/GenBank/DDBJ databases">
        <title>Whole genome sequencing of Histamine producing bacteria.</title>
        <authorList>
            <person name="Butler K."/>
        </authorList>
    </citation>
    <scope>NUCLEOTIDE SEQUENCE [LARGE SCALE GENOMIC DNA]</scope>
    <source>
        <strain evidence="1 2">DSM 100436</strain>
    </source>
</reference>